<protein>
    <recommendedName>
        <fullName evidence="6 9">1-acyl-sn-glycerol-3-phosphate acyltransferase</fullName>
        <ecNumber evidence="5 9">2.3.1.51</ecNumber>
    </recommendedName>
</protein>
<organism evidence="12 13">
    <name type="scientific">Shewanella yunxiaonensis</name>
    <dbReference type="NCBI Taxonomy" id="2829809"/>
    <lineage>
        <taxon>Bacteria</taxon>
        <taxon>Pseudomonadati</taxon>
        <taxon>Pseudomonadota</taxon>
        <taxon>Gammaproteobacteria</taxon>
        <taxon>Alteromonadales</taxon>
        <taxon>Shewanellaceae</taxon>
        <taxon>Shewanella</taxon>
    </lineage>
</organism>
<sequence length="247" mass="27500">MLLIFRSLLLVLLLVLLFCFSVVLCVLRPLHRDNVYVLARCFAAVTPLLGIRLVIRHVERNQFQPCIFLANHQNSYDLFTLANVVPKGTVSLGKKSLLWIPLFGIIYWLSGNLLIDRKNRSRAMATLKKAAHKIKQKKLSLWVFPEGTRSRGRGLLPFKMGAFHTAVATGVPIVPIIASSQNHIRLGQRNNGVVIIELLEPIATEGIGSGQIREFAADVHQRMASKLAQLNAEAAQMMAADLNHPEV</sequence>
<dbReference type="InterPro" id="IPR002123">
    <property type="entry name" value="Plipid/glycerol_acylTrfase"/>
</dbReference>
<dbReference type="SUPFAM" id="SSF69593">
    <property type="entry name" value="Glycerol-3-phosphate (1)-acyltransferase"/>
    <property type="match status" value="1"/>
</dbReference>
<dbReference type="CDD" id="cd07989">
    <property type="entry name" value="LPLAT_AGPAT-like"/>
    <property type="match status" value="1"/>
</dbReference>
<evidence type="ECO:0000256" key="2">
    <source>
        <dbReference type="ARBA" id="ARBA00004728"/>
    </source>
</evidence>
<keyword evidence="9" id="KW-0443">Lipid metabolism</keyword>
<evidence type="ECO:0000256" key="7">
    <source>
        <dbReference type="ARBA" id="ARBA00022679"/>
    </source>
</evidence>
<evidence type="ECO:0000256" key="8">
    <source>
        <dbReference type="ARBA" id="ARBA00023315"/>
    </source>
</evidence>
<comment type="pathway">
    <text evidence="3">Lipid metabolism.</text>
</comment>
<gene>
    <name evidence="12" type="ORF">KDN34_02140</name>
</gene>
<accession>A0ABX7YVB5</accession>
<keyword evidence="10" id="KW-0812">Transmembrane</keyword>
<keyword evidence="10" id="KW-0472">Membrane</keyword>
<evidence type="ECO:0000256" key="1">
    <source>
        <dbReference type="ARBA" id="ARBA00001141"/>
    </source>
</evidence>
<dbReference type="EMBL" id="CP073587">
    <property type="protein sequence ID" value="QUN06290.1"/>
    <property type="molecule type" value="Genomic_DNA"/>
</dbReference>
<evidence type="ECO:0000259" key="11">
    <source>
        <dbReference type="SMART" id="SM00563"/>
    </source>
</evidence>
<evidence type="ECO:0000256" key="9">
    <source>
        <dbReference type="RuleBase" id="RU361267"/>
    </source>
</evidence>
<feature type="domain" description="Phospholipid/glycerol acyltransferase" evidence="11">
    <location>
        <begin position="66"/>
        <end position="181"/>
    </location>
</feature>
<keyword evidence="10" id="KW-1133">Transmembrane helix</keyword>
<keyword evidence="9" id="KW-0594">Phospholipid biosynthesis</keyword>
<dbReference type="NCBIfam" id="TIGR00530">
    <property type="entry name" value="AGP_acyltrn"/>
    <property type="match status" value="1"/>
</dbReference>
<evidence type="ECO:0000256" key="5">
    <source>
        <dbReference type="ARBA" id="ARBA00013211"/>
    </source>
</evidence>
<feature type="transmembrane region" description="Helical" evidence="10">
    <location>
        <begin position="35"/>
        <end position="55"/>
    </location>
</feature>
<reference evidence="12 13" key="1">
    <citation type="submission" date="2021-04" db="EMBL/GenBank/DDBJ databases">
        <title>Novel species identification of genus Shewanella.</title>
        <authorList>
            <person name="Liu G."/>
        </authorList>
    </citation>
    <scope>NUCLEOTIDE SEQUENCE [LARGE SCALE GENOMIC DNA]</scope>
    <source>
        <strain evidence="12 13">FJAT-54481</strain>
    </source>
</reference>
<dbReference type="GO" id="GO:0003841">
    <property type="term" value="F:1-acylglycerol-3-phosphate O-acyltransferase activity"/>
    <property type="evidence" value="ECO:0007669"/>
    <property type="project" value="UniProtKB-EC"/>
</dbReference>
<dbReference type="Pfam" id="PF01553">
    <property type="entry name" value="Acyltransferase"/>
    <property type="match status" value="1"/>
</dbReference>
<dbReference type="Proteomes" id="UP000679575">
    <property type="component" value="Chromosome"/>
</dbReference>
<comment type="domain">
    <text evidence="9">The HXXXXD motif is essential for acyltransferase activity and may constitute the binding site for the phosphate moiety of the glycerol-3-phosphate.</text>
</comment>
<keyword evidence="8 9" id="KW-0012">Acyltransferase</keyword>
<feature type="transmembrane region" description="Helical" evidence="10">
    <location>
        <begin position="97"/>
        <end position="115"/>
    </location>
</feature>
<comment type="similarity">
    <text evidence="4 9">Belongs to the 1-acyl-sn-glycerol-3-phosphate acyltransferase family.</text>
</comment>
<name>A0ABX7YVB5_9GAMM</name>
<evidence type="ECO:0000313" key="13">
    <source>
        <dbReference type="Proteomes" id="UP000679575"/>
    </source>
</evidence>
<evidence type="ECO:0000256" key="10">
    <source>
        <dbReference type="SAM" id="Phobius"/>
    </source>
</evidence>
<dbReference type="EC" id="2.3.1.51" evidence="5 9"/>
<dbReference type="SMART" id="SM00563">
    <property type="entry name" value="PlsC"/>
    <property type="match status" value="1"/>
</dbReference>
<evidence type="ECO:0000256" key="4">
    <source>
        <dbReference type="ARBA" id="ARBA00008655"/>
    </source>
</evidence>
<keyword evidence="9" id="KW-1208">Phospholipid metabolism</keyword>
<evidence type="ECO:0000313" key="12">
    <source>
        <dbReference type="EMBL" id="QUN06290.1"/>
    </source>
</evidence>
<dbReference type="InterPro" id="IPR004552">
    <property type="entry name" value="AGP_acyltrans"/>
</dbReference>
<dbReference type="PANTHER" id="PTHR10434:SF11">
    <property type="entry name" value="1-ACYL-SN-GLYCEROL-3-PHOSPHATE ACYLTRANSFERASE"/>
    <property type="match status" value="1"/>
</dbReference>
<keyword evidence="7 9" id="KW-0808">Transferase</keyword>
<dbReference type="PANTHER" id="PTHR10434">
    <property type="entry name" value="1-ACYL-SN-GLYCEROL-3-PHOSPHATE ACYLTRANSFERASE"/>
    <property type="match status" value="1"/>
</dbReference>
<keyword evidence="9" id="KW-0444">Lipid biosynthesis</keyword>
<dbReference type="RefSeq" id="WP_212595305.1">
    <property type="nucleotide sequence ID" value="NZ_CP073587.1"/>
</dbReference>
<evidence type="ECO:0000256" key="6">
    <source>
        <dbReference type="ARBA" id="ARBA00016139"/>
    </source>
</evidence>
<comment type="catalytic activity">
    <reaction evidence="1 9">
        <text>a 1-acyl-sn-glycero-3-phosphate + an acyl-CoA = a 1,2-diacyl-sn-glycero-3-phosphate + CoA</text>
        <dbReference type="Rhea" id="RHEA:19709"/>
        <dbReference type="ChEBI" id="CHEBI:57287"/>
        <dbReference type="ChEBI" id="CHEBI:57970"/>
        <dbReference type="ChEBI" id="CHEBI:58342"/>
        <dbReference type="ChEBI" id="CHEBI:58608"/>
        <dbReference type="EC" id="2.3.1.51"/>
    </reaction>
</comment>
<keyword evidence="13" id="KW-1185">Reference proteome</keyword>
<evidence type="ECO:0000256" key="3">
    <source>
        <dbReference type="ARBA" id="ARBA00005189"/>
    </source>
</evidence>
<comment type="pathway">
    <text evidence="2">Phospholipid metabolism; CDP-diacylglycerol biosynthesis; CDP-diacylglycerol from sn-glycerol 3-phosphate: step 2/3.</text>
</comment>
<proteinExistence type="inferred from homology"/>